<organism evidence="1 2">
    <name type="scientific">Candidatus Nitrospira kreftii</name>
    <dbReference type="NCBI Taxonomy" id="2652173"/>
    <lineage>
        <taxon>Bacteria</taxon>
        <taxon>Pseudomonadati</taxon>
        <taxon>Nitrospirota</taxon>
        <taxon>Nitrospiria</taxon>
        <taxon>Nitrospirales</taxon>
        <taxon>Nitrospiraceae</taxon>
        <taxon>Nitrospira</taxon>
    </lineage>
</organism>
<dbReference type="EMBL" id="CP047423">
    <property type="protein sequence ID" value="QPD05835.1"/>
    <property type="molecule type" value="Genomic_DNA"/>
</dbReference>
<sequence length="269" mass="30711">MQPDLPQSKQQQWNPLSVDPVAHRFSSYAAFRGTTVIRSLASDLPAGDELTDAHTQLRHQILGQFFPCTGAISAFSQRSYRFGLYPELACDSAVRAVCHDLYEFCHEFPAVDDHFITFIAMFRGPAIQSEQHFEEILWNQLQAMHTLDSNFFVWDRSVASDPTSHHFSFSIGGRAMYVIGMHPEASRLARTRPYPTIVFNLHEQFDRLRARGKFETMKQTIRTREMAFQGTTNPMLTSFGENSEARQYSGRAVPADWTCPFHPHKTDAT</sequence>
<evidence type="ECO:0000313" key="2">
    <source>
        <dbReference type="Proteomes" id="UP000593737"/>
    </source>
</evidence>
<dbReference type="NCBIfam" id="NF041366">
    <property type="entry name" value="GntA_guanitoxin"/>
    <property type="match status" value="1"/>
</dbReference>
<dbReference type="InterPro" id="IPR014988">
    <property type="entry name" value="Uncharacterised_YqcI/YcgG"/>
</dbReference>
<dbReference type="PANTHER" id="PTHR40045">
    <property type="entry name" value="YCGG FAMILY PROTEIN"/>
    <property type="match status" value="1"/>
</dbReference>
<protein>
    <recommendedName>
        <fullName evidence="3">YqcI/YcgG family protein</fullName>
    </recommendedName>
</protein>
<accession>A0A7S8J1P0</accession>
<name>A0A7S8J1P0_9BACT</name>
<dbReference type="KEGG" id="nkf:Nkreftii_003609"/>
<evidence type="ECO:0008006" key="3">
    <source>
        <dbReference type="Google" id="ProtNLM"/>
    </source>
</evidence>
<dbReference type="Proteomes" id="UP000593737">
    <property type="component" value="Chromosome"/>
</dbReference>
<reference evidence="1 2" key="1">
    <citation type="journal article" date="2020" name="ISME J.">
        <title>Enrichment and physiological characterization of a novel comammox Nitrospira indicates ammonium inhibition of complete nitrification.</title>
        <authorList>
            <person name="Sakoula D."/>
            <person name="Koch H."/>
            <person name="Frank J."/>
            <person name="Jetten M.S.M."/>
            <person name="van Kessel M.A.H.J."/>
            <person name="Lucker S."/>
        </authorList>
    </citation>
    <scope>NUCLEOTIDE SEQUENCE [LARGE SCALE GENOMIC DNA]</scope>
    <source>
        <strain evidence="1">Comreactor17</strain>
    </source>
</reference>
<proteinExistence type="predicted"/>
<dbReference type="Pfam" id="PF08892">
    <property type="entry name" value="YqcI_YcgG"/>
    <property type="match status" value="1"/>
</dbReference>
<dbReference type="PANTHER" id="PTHR40045:SF1">
    <property type="entry name" value="YQCI_YCGG FAMILY PROTEIN"/>
    <property type="match status" value="1"/>
</dbReference>
<evidence type="ECO:0000313" key="1">
    <source>
        <dbReference type="EMBL" id="QPD05835.1"/>
    </source>
</evidence>
<gene>
    <name evidence="1" type="ORF">Nkreftii_003609</name>
</gene>
<dbReference type="AlphaFoldDB" id="A0A7S8J1P0"/>